<dbReference type="SMART" id="SM00382">
    <property type="entry name" value="AAA"/>
    <property type="match status" value="1"/>
</dbReference>
<dbReference type="Gene3D" id="3.30.300.160">
    <property type="entry name" value="Type II secretion system, protein E, N-terminal domain"/>
    <property type="match status" value="1"/>
</dbReference>
<comment type="similarity">
    <text evidence="1">Belongs to the GSP E family.</text>
</comment>
<dbReference type="Pfam" id="PF05157">
    <property type="entry name" value="MshEN"/>
    <property type="match status" value="1"/>
</dbReference>
<dbReference type="Proteomes" id="UP001500731">
    <property type="component" value="Unassembled WGS sequence"/>
</dbReference>
<dbReference type="EMBL" id="BAABGP010000004">
    <property type="protein sequence ID" value="GAA4480351.1"/>
    <property type="molecule type" value="Genomic_DNA"/>
</dbReference>
<name>A0ABP8P1T0_9MICO</name>
<evidence type="ECO:0000259" key="4">
    <source>
        <dbReference type="PROSITE" id="PS00662"/>
    </source>
</evidence>
<evidence type="ECO:0000313" key="6">
    <source>
        <dbReference type="Proteomes" id="UP001500731"/>
    </source>
</evidence>
<dbReference type="Pfam" id="PF00437">
    <property type="entry name" value="T2SSE"/>
    <property type="match status" value="1"/>
</dbReference>
<dbReference type="InterPro" id="IPR007831">
    <property type="entry name" value="T2SS_GspE_N"/>
</dbReference>
<dbReference type="CDD" id="cd01129">
    <property type="entry name" value="PulE-GspE-like"/>
    <property type="match status" value="1"/>
</dbReference>
<dbReference type="PANTHER" id="PTHR30258:SF1">
    <property type="entry name" value="PROTEIN TRANSPORT PROTEIN HOFB HOMOLOG"/>
    <property type="match status" value="1"/>
</dbReference>
<dbReference type="Gene3D" id="3.40.50.300">
    <property type="entry name" value="P-loop containing nucleotide triphosphate hydrolases"/>
    <property type="match status" value="1"/>
</dbReference>
<keyword evidence="6" id="KW-1185">Reference proteome</keyword>
<keyword evidence="3" id="KW-0067">ATP-binding</keyword>
<dbReference type="PROSITE" id="PS00662">
    <property type="entry name" value="T2SP_E"/>
    <property type="match status" value="1"/>
</dbReference>
<accession>A0ABP8P1T0</accession>
<dbReference type="Gene3D" id="3.30.450.90">
    <property type="match status" value="1"/>
</dbReference>
<reference evidence="6" key="1">
    <citation type="journal article" date="2019" name="Int. J. Syst. Evol. Microbiol.">
        <title>The Global Catalogue of Microorganisms (GCM) 10K type strain sequencing project: providing services to taxonomists for standard genome sequencing and annotation.</title>
        <authorList>
            <consortium name="The Broad Institute Genomics Platform"/>
            <consortium name="The Broad Institute Genome Sequencing Center for Infectious Disease"/>
            <person name="Wu L."/>
            <person name="Ma J."/>
        </authorList>
    </citation>
    <scope>NUCLEOTIDE SEQUENCE [LARGE SCALE GENOMIC DNA]</scope>
    <source>
        <strain evidence="6">JCM 17839</strain>
    </source>
</reference>
<evidence type="ECO:0000256" key="1">
    <source>
        <dbReference type="ARBA" id="ARBA00006611"/>
    </source>
</evidence>
<proteinExistence type="inferred from homology"/>
<gene>
    <name evidence="5" type="ORF">GCM10023171_07050</name>
</gene>
<comment type="caution">
    <text evidence="5">The sequence shown here is derived from an EMBL/GenBank/DDBJ whole genome shotgun (WGS) entry which is preliminary data.</text>
</comment>
<evidence type="ECO:0000256" key="2">
    <source>
        <dbReference type="ARBA" id="ARBA00022741"/>
    </source>
</evidence>
<dbReference type="InterPro" id="IPR001482">
    <property type="entry name" value="T2SS/T4SS_dom"/>
</dbReference>
<dbReference type="SUPFAM" id="SSF52540">
    <property type="entry name" value="P-loop containing nucleoside triphosphate hydrolases"/>
    <property type="match status" value="1"/>
</dbReference>
<dbReference type="RefSeq" id="WP_425563316.1">
    <property type="nucleotide sequence ID" value="NZ_BAABGP010000004.1"/>
</dbReference>
<dbReference type="SUPFAM" id="SSF160246">
    <property type="entry name" value="EspE N-terminal domain-like"/>
    <property type="match status" value="1"/>
</dbReference>
<organism evidence="5 6">
    <name type="scientific">Microbacterium panaciterrae</name>
    <dbReference type="NCBI Taxonomy" id="985759"/>
    <lineage>
        <taxon>Bacteria</taxon>
        <taxon>Bacillati</taxon>
        <taxon>Actinomycetota</taxon>
        <taxon>Actinomycetes</taxon>
        <taxon>Micrococcales</taxon>
        <taxon>Microbacteriaceae</taxon>
        <taxon>Microbacterium</taxon>
    </lineage>
</organism>
<feature type="domain" description="Bacterial type II secretion system protein E" evidence="4">
    <location>
        <begin position="374"/>
        <end position="388"/>
    </location>
</feature>
<sequence>MRGMGQMLVLSGAARAEDVTAAIGVVGDGDALSPYLLRKGVISEAQLAEAVSMNTGTPFVDLSGYPLDPEVIALVPGALCRRYRLLPLRRHRDQLTVAMLDPTDIIALDDIASLTDLRVSPVVVTGEALDQAFERFLRSDEELTDLSEQIGESSSSSTVVFTEQLDDQDADAPVVRFVNLLITQAINDRASDIHIEPGEHRLTVRFRIDGVLHEMQRADRSIQDGVISRLKIMSSIDIAEKRVPQDGRISVLHEGRGVDLRVATLPTVWGEKIVMRILDNSGQIMAMSDLKFSETNAERFTQAISRPHGMVLVTGPTGSGKSTTLYTALRAVANPRVNVITVEDPVEYRMTDINQIQVNPRAGLTFATALRSILRADPDVVLVGEIRDRETALISIEAALTGHLVLSTLHTNNAPSALTRLVEIGTEPFLVATALTAVVAQRLARRLCTKCRQPIDDDSAMLEAVGMPVDLIPGATVYRAVGCSACSNTGYRGRVGLHEAMEATDRIEQSLVGRATGGELREIALEQGMIPLRDDGWAKVAQGITTIEEVLRVSV</sequence>
<dbReference type="InterPro" id="IPR003593">
    <property type="entry name" value="AAA+_ATPase"/>
</dbReference>
<evidence type="ECO:0000256" key="3">
    <source>
        <dbReference type="ARBA" id="ARBA00022840"/>
    </source>
</evidence>
<dbReference type="InterPro" id="IPR027417">
    <property type="entry name" value="P-loop_NTPase"/>
</dbReference>
<dbReference type="PANTHER" id="PTHR30258">
    <property type="entry name" value="TYPE II SECRETION SYSTEM PROTEIN GSPE-RELATED"/>
    <property type="match status" value="1"/>
</dbReference>
<protein>
    <submittedName>
        <fullName evidence="5">GspE/PulE family protein</fullName>
    </submittedName>
</protein>
<keyword evidence="2" id="KW-0547">Nucleotide-binding</keyword>
<dbReference type="InterPro" id="IPR037257">
    <property type="entry name" value="T2SS_E_N_sf"/>
</dbReference>
<evidence type="ECO:0000313" key="5">
    <source>
        <dbReference type="EMBL" id="GAA4480351.1"/>
    </source>
</evidence>